<dbReference type="AlphaFoldDB" id="A0A9P8KRS1"/>
<evidence type="ECO:0000259" key="16">
    <source>
        <dbReference type="Pfam" id="PF05730"/>
    </source>
</evidence>
<sequence length="445" mass="48803">MIIRRSSLAIIATAVAVSAATILPVSSGQQHGANLLSSRVNPHPDSIHLPLCALDCFTATCSELDLSCICKSLAQQSQSFSCFQSSCNFSESLTTMNLTQTVCGALARDRSGRFKTMNLALSSVTLMIAGIRFISKYLFSIRQGFGPDDWTLLAAGFIGIPCIAFNISGLSSHGLGKDIWTLTPDDAASFARWFLAMEVLYVVIMTIVKISLSLFYLDLFPGTTFRRVVWGTIMFIIAAGLSFVIGSLTQCVPLSLTWELFSNSSHGHCIDMNSFGWANAAVNVATDLWLIVIPLFQLYKLDTQWRRKLSAAIMFMTGVIATIVSILRFQSLVHFANTANPTWDHWSIAWWSTIEVNISIICTCIPSIRLILAHIFPRAIGSSLGLPPMTEESWIGEKMSSPNPLDIEQLELCNNRSIDGVSKTSESIQRAEGVLEMVAHPTTIQ</sequence>
<comment type="similarity">
    <text evidence="4">Belongs to the RBT5 family.</text>
</comment>
<comment type="subcellular location">
    <subcellularLocation>
        <location evidence="2">Membrane</location>
        <topology evidence="2">Lipid-anchor</topology>
        <topology evidence="2">GPI-anchor</topology>
    </subcellularLocation>
    <subcellularLocation>
        <location evidence="1">Membrane</location>
        <topology evidence="1">Multi-pass membrane protein</topology>
    </subcellularLocation>
    <subcellularLocation>
        <location evidence="3">Secreted</location>
    </subcellularLocation>
</comment>
<proteinExistence type="inferred from homology"/>
<evidence type="ECO:0000256" key="1">
    <source>
        <dbReference type="ARBA" id="ARBA00004141"/>
    </source>
</evidence>
<dbReference type="EMBL" id="JAIMJC010000001">
    <property type="protein sequence ID" value="KAH0531577.1"/>
    <property type="molecule type" value="Genomic_DNA"/>
</dbReference>
<evidence type="ECO:0008006" key="20">
    <source>
        <dbReference type="Google" id="ProtNLM"/>
    </source>
</evidence>
<feature type="signal peptide" evidence="15">
    <location>
        <begin position="1"/>
        <end position="19"/>
    </location>
</feature>
<organism evidence="18 19">
    <name type="scientific">Trichoderma semiorbis</name>
    <dbReference type="NCBI Taxonomy" id="1491008"/>
    <lineage>
        <taxon>Eukaryota</taxon>
        <taxon>Fungi</taxon>
        <taxon>Dikarya</taxon>
        <taxon>Ascomycota</taxon>
        <taxon>Pezizomycotina</taxon>
        <taxon>Sordariomycetes</taxon>
        <taxon>Hypocreomycetidae</taxon>
        <taxon>Hypocreales</taxon>
        <taxon>Hypocreaceae</taxon>
        <taxon>Trichoderma</taxon>
    </lineage>
</organism>
<dbReference type="Proteomes" id="UP000826573">
    <property type="component" value="Unassembled WGS sequence"/>
</dbReference>
<dbReference type="Pfam" id="PF05730">
    <property type="entry name" value="CFEM"/>
    <property type="match status" value="1"/>
</dbReference>
<keyword evidence="12" id="KW-0449">Lipoprotein</keyword>
<evidence type="ECO:0000256" key="7">
    <source>
        <dbReference type="ARBA" id="ARBA00022692"/>
    </source>
</evidence>
<evidence type="ECO:0000256" key="9">
    <source>
        <dbReference type="ARBA" id="ARBA00022989"/>
    </source>
</evidence>
<evidence type="ECO:0000256" key="15">
    <source>
        <dbReference type="SAM" id="SignalP"/>
    </source>
</evidence>
<keyword evidence="10 14" id="KW-0472">Membrane</keyword>
<name>A0A9P8KRS1_9HYPO</name>
<evidence type="ECO:0000256" key="14">
    <source>
        <dbReference type="SAM" id="Phobius"/>
    </source>
</evidence>
<feature type="transmembrane region" description="Helical" evidence="14">
    <location>
        <begin position="311"/>
        <end position="329"/>
    </location>
</feature>
<feature type="chain" id="PRO_5040196300" description="Extracellular membrane protein CFEM domain-containing protein" evidence="15">
    <location>
        <begin position="20"/>
        <end position="445"/>
    </location>
</feature>
<evidence type="ECO:0000256" key="5">
    <source>
        <dbReference type="ARBA" id="ARBA00022525"/>
    </source>
</evidence>
<evidence type="ECO:0000256" key="8">
    <source>
        <dbReference type="ARBA" id="ARBA00022729"/>
    </source>
</evidence>
<feature type="domain" description="Rhodopsin" evidence="17">
    <location>
        <begin position="132"/>
        <end position="373"/>
    </location>
</feature>
<reference evidence="18 19" key="1">
    <citation type="submission" date="2021-08" db="EMBL/GenBank/DDBJ databases">
        <title>The highly contiguous genome resource for Trichoderma semiorbis FJ059, a fungal antagonistic to plant pathogens.</title>
        <authorList>
            <person name="Liu T."/>
        </authorList>
    </citation>
    <scope>NUCLEOTIDE SEQUENCE [LARGE SCALE GENOMIC DNA]</scope>
    <source>
        <strain evidence="18 19">FJ059</strain>
    </source>
</reference>
<feature type="transmembrane region" description="Helical" evidence="14">
    <location>
        <begin position="151"/>
        <end position="170"/>
    </location>
</feature>
<evidence type="ECO:0000256" key="6">
    <source>
        <dbReference type="ARBA" id="ARBA00022622"/>
    </source>
</evidence>
<feature type="transmembrane region" description="Helical" evidence="14">
    <location>
        <begin position="229"/>
        <end position="256"/>
    </location>
</feature>
<comment type="similarity">
    <text evidence="13">Belongs to the SAT4 family.</text>
</comment>
<evidence type="ECO:0000259" key="17">
    <source>
        <dbReference type="Pfam" id="PF20684"/>
    </source>
</evidence>
<feature type="transmembrane region" description="Helical" evidence="14">
    <location>
        <begin position="119"/>
        <end position="139"/>
    </location>
</feature>
<accession>A0A9P8KRS1</accession>
<evidence type="ECO:0000256" key="3">
    <source>
        <dbReference type="ARBA" id="ARBA00004613"/>
    </source>
</evidence>
<keyword evidence="9 14" id="KW-1133">Transmembrane helix</keyword>
<feature type="transmembrane region" description="Helical" evidence="14">
    <location>
        <begin position="276"/>
        <end position="299"/>
    </location>
</feature>
<keyword evidence="8 15" id="KW-0732">Signal</keyword>
<evidence type="ECO:0000256" key="12">
    <source>
        <dbReference type="ARBA" id="ARBA00023288"/>
    </source>
</evidence>
<evidence type="ECO:0000256" key="2">
    <source>
        <dbReference type="ARBA" id="ARBA00004589"/>
    </source>
</evidence>
<feature type="transmembrane region" description="Helical" evidence="14">
    <location>
        <begin position="190"/>
        <end position="217"/>
    </location>
</feature>
<keyword evidence="6" id="KW-0336">GPI-anchor</keyword>
<evidence type="ECO:0000256" key="10">
    <source>
        <dbReference type="ARBA" id="ARBA00023136"/>
    </source>
</evidence>
<comment type="caution">
    <text evidence="18">The sequence shown here is derived from an EMBL/GenBank/DDBJ whole genome shotgun (WGS) entry which is preliminary data.</text>
</comment>
<dbReference type="PANTHER" id="PTHR33048">
    <property type="entry name" value="PTH11-LIKE INTEGRAL MEMBRANE PROTEIN (AFU_ORTHOLOGUE AFUA_5G11245)"/>
    <property type="match status" value="1"/>
</dbReference>
<dbReference type="InterPro" id="IPR052337">
    <property type="entry name" value="SAT4-like"/>
</dbReference>
<dbReference type="Pfam" id="PF20684">
    <property type="entry name" value="Fung_rhodopsin"/>
    <property type="match status" value="1"/>
</dbReference>
<evidence type="ECO:0000256" key="13">
    <source>
        <dbReference type="ARBA" id="ARBA00038359"/>
    </source>
</evidence>
<protein>
    <recommendedName>
        <fullName evidence="20">Extracellular membrane protein CFEM domain-containing protein</fullName>
    </recommendedName>
</protein>
<gene>
    <name evidence="18" type="ORF">TsFJ059_000394</name>
</gene>
<evidence type="ECO:0000313" key="19">
    <source>
        <dbReference type="Proteomes" id="UP000826573"/>
    </source>
</evidence>
<dbReference type="GO" id="GO:0005576">
    <property type="term" value="C:extracellular region"/>
    <property type="evidence" value="ECO:0007669"/>
    <property type="project" value="UniProtKB-SubCell"/>
</dbReference>
<evidence type="ECO:0000256" key="4">
    <source>
        <dbReference type="ARBA" id="ARBA00010031"/>
    </source>
</evidence>
<dbReference type="PANTHER" id="PTHR33048:SF143">
    <property type="entry name" value="EXTRACELLULAR MEMBRANE PROTEIN CFEM DOMAIN-CONTAINING PROTEIN-RELATED"/>
    <property type="match status" value="1"/>
</dbReference>
<feature type="transmembrane region" description="Helical" evidence="14">
    <location>
        <begin position="349"/>
        <end position="372"/>
    </location>
</feature>
<keyword evidence="6" id="KW-0325">Glycoprotein</keyword>
<dbReference type="InterPro" id="IPR049326">
    <property type="entry name" value="Rhodopsin_dom_fungi"/>
</dbReference>
<keyword evidence="11" id="KW-1015">Disulfide bond</keyword>
<keyword evidence="19" id="KW-1185">Reference proteome</keyword>
<feature type="domain" description="CFEM" evidence="16">
    <location>
        <begin position="49"/>
        <end position="103"/>
    </location>
</feature>
<keyword evidence="5" id="KW-0964">Secreted</keyword>
<dbReference type="GO" id="GO:0098552">
    <property type="term" value="C:side of membrane"/>
    <property type="evidence" value="ECO:0007669"/>
    <property type="project" value="UniProtKB-KW"/>
</dbReference>
<evidence type="ECO:0000256" key="11">
    <source>
        <dbReference type="ARBA" id="ARBA00023157"/>
    </source>
</evidence>
<dbReference type="InterPro" id="IPR008427">
    <property type="entry name" value="Extracellular_membr_CFEM_dom"/>
</dbReference>
<keyword evidence="7 14" id="KW-0812">Transmembrane</keyword>
<evidence type="ECO:0000313" key="18">
    <source>
        <dbReference type="EMBL" id="KAH0531577.1"/>
    </source>
</evidence>